<dbReference type="GO" id="GO:0005737">
    <property type="term" value="C:cytoplasm"/>
    <property type="evidence" value="ECO:0007669"/>
    <property type="project" value="TreeGrafter"/>
</dbReference>
<dbReference type="SUPFAM" id="SSF51905">
    <property type="entry name" value="FAD/NAD(P)-binding domain"/>
    <property type="match status" value="2"/>
</dbReference>
<dbReference type="AlphaFoldDB" id="A0A085TW23"/>
<dbReference type="InterPro" id="IPR023753">
    <property type="entry name" value="FAD/NAD-binding_dom"/>
</dbReference>
<evidence type="ECO:0000256" key="3">
    <source>
        <dbReference type="ARBA" id="ARBA00022827"/>
    </source>
</evidence>
<name>A0A085TW23_9RHOB</name>
<dbReference type="Gene3D" id="3.50.50.60">
    <property type="entry name" value="FAD/NAD(P)-binding domain"/>
    <property type="match status" value="2"/>
</dbReference>
<dbReference type="PANTHER" id="PTHR43557">
    <property type="entry name" value="APOPTOSIS-INDUCING FACTOR 1"/>
    <property type="match status" value="1"/>
</dbReference>
<evidence type="ECO:0000313" key="8">
    <source>
        <dbReference type="Proteomes" id="UP000028607"/>
    </source>
</evidence>
<dbReference type="Gene3D" id="3.30.390.30">
    <property type="match status" value="1"/>
</dbReference>
<keyword evidence="8" id="KW-1185">Reference proteome</keyword>
<keyword evidence="2" id="KW-0285">Flavoprotein</keyword>
<protein>
    <submittedName>
        <fullName evidence="7">Ferredoxin reductase</fullName>
    </submittedName>
</protein>
<keyword evidence="3" id="KW-0274">FAD</keyword>
<evidence type="ECO:0000256" key="4">
    <source>
        <dbReference type="ARBA" id="ARBA00023002"/>
    </source>
</evidence>
<dbReference type="OrthoDB" id="7809559at2"/>
<reference evidence="8" key="1">
    <citation type="submission" date="2013-04" db="EMBL/GenBank/DDBJ databases">
        <title>Thioclava sp. 13D2W-2 Genome Sequencing.</title>
        <authorList>
            <person name="Lai Q."/>
            <person name="Li G."/>
            <person name="Shao Z."/>
        </authorList>
    </citation>
    <scope>NUCLEOTIDE SEQUENCE [LARGE SCALE GENOMIC DNA]</scope>
    <source>
        <strain evidence="8">13D2W-2</strain>
    </source>
</reference>
<dbReference type="Pfam" id="PF14759">
    <property type="entry name" value="Reductase_C"/>
    <property type="match status" value="1"/>
</dbReference>
<feature type="domain" description="Reductase C-terminal" evidence="6">
    <location>
        <begin position="318"/>
        <end position="386"/>
    </location>
</feature>
<gene>
    <name evidence="7" type="ORF">DW2_10154</name>
</gene>
<dbReference type="PRINTS" id="PR00368">
    <property type="entry name" value="FADPNR"/>
</dbReference>
<dbReference type="PRINTS" id="PR00411">
    <property type="entry name" value="PNDRDTASEI"/>
</dbReference>
<evidence type="ECO:0000259" key="5">
    <source>
        <dbReference type="Pfam" id="PF07992"/>
    </source>
</evidence>
<dbReference type="Pfam" id="PF07992">
    <property type="entry name" value="Pyr_redox_2"/>
    <property type="match status" value="1"/>
</dbReference>
<evidence type="ECO:0000313" key="7">
    <source>
        <dbReference type="EMBL" id="KFE34920.1"/>
    </source>
</evidence>
<reference evidence="7 8" key="2">
    <citation type="journal article" date="2015" name="Antonie Van Leeuwenhoek">
        <title>Thioclava indica sp. nov., isolated from surface seawater of the Indian Ocean.</title>
        <authorList>
            <person name="Liu Y."/>
            <person name="Lai Q."/>
            <person name="Du J."/>
            <person name="Xu H."/>
            <person name="Jiang L."/>
            <person name="Shao Z."/>
        </authorList>
    </citation>
    <scope>NUCLEOTIDE SEQUENCE [LARGE SCALE GENOMIC DNA]</scope>
    <source>
        <strain evidence="7 8">13D2W-2</strain>
    </source>
</reference>
<dbReference type="SUPFAM" id="SSF55424">
    <property type="entry name" value="FAD/NAD-linked reductases, dimerisation (C-terminal) domain"/>
    <property type="match status" value="1"/>
</dbReference>
<keyword evidence="4" id="KW-0560">Oxidoreductase</keyword>
<dbReference type="RefSeq" id="WP_038146027.1">
    <property type="nucleotide sequence ID" value="NZ_AQRC01000007.1"/>
</dbReference>
<comment type="cofactor">
    <cofactor evidence="1">
        <name>FAD</name>
        <dbReference type="ChEBI" id="CHEBI:57692"/>
    </cofactor>
</comment>
<feature type="domain" description="FAD/NAD(P)-binding" evidence="5">
    <location>
        <begin position="5"/>
        <end position="298"/>
    </location>
</feature>
<dbReference type="eggNOG" id="COG0446">
    <property type="taxonomic scope" value="Bacteria"/>
</dbReference>
<evidence type="ECO:0000256" key="1">
    <source>
        <dbReference type="ARBA" id="ARBA00001974"/>
    </source>
</evidence>
<dbReference type="InterPro" id="IPR036188">
    <property type="entry name" value="FAD/NAD-bd_sf"/>
</dbReference>
<organism evidence="7 8">
    <name type="scientific">Thioclava atlantica</name>
    <dbReference type="NCBI Taxonomy" id="1317124"/>
    <lineage>
        <taxon>Bacteria</taxon>
        <taxon>Pseudomonadati</taxon>
        <taxon>Pseudomonadota</taxon>
        <taxon>Alphaproteobacteria</taxon>
        <taxon>Rhodobacterales</taxon>
        <taxon>Paracoccaceae</taxon>
        <taxon>Thioclava</taxon>
    </lineage>
</organism>
<comment type="caution">
    <text evidence="7">The sequence shown here is derived from an EMBL/GenBank/DDBJ whole genome shotgun (WGS) entry which is preliminary data.</text>
</comment>
<dbReference type="PATRIC" id="fig|1317124.6.peg.2057"/>
<dbReference type="EMBL" id="AQRC01000007">
    <property type="protein sequence ID" value="KFE34920.1"/>
    <property type="molecule type" value="Genomic_DNA"/>
</dbReference>
<dbReference type="GO" id="GO:0016651">
    <property type="term" value="F:oxidoreductase activity, acting on NAD(P)H"/>
    <property type="evidence" value="ECO:0007669"/>
    <property type="project" value="TreeGrafter"/>
</dbReference>
<evidence type="ECO:0000259" key="6">
    <source>
        <dbReference type="Pfam" id="PF14759"/>
    </source>
</evidence>
<dbReference type="InterPro" id="IPR016156">
    <property type="entry name" value="FAD/NAD-linked_Rdtase_dimer_sf"/>
</dbReference>
<dbReference type="STRING" id="1317124.DW2_10154"/>
<dbReference type="Proteomes" id="UP000028607">
    <property type="component" value="Unassembled WGS sequence"/>
</dbReference>
<evidence type="ECO:0000256" key="2">
    <source>
        <dbReference type="ARBA" id="ARBA00022630"/>
    </source>
</evidence>
<dbReference type="InterPro" id="IPR050446">
    <property type="entry name" value="FAD-oxidoreductase/Apoptosis"/>
</dbReference>
<sequence length="392" mass="41466">MSRESVVIIGAGQGGLQAAISLRQNGFAGAITLIGDEPGLPYQRPPLSKAYLHDGNAEALRLRPDSFFTSKEVDYLPETRVEQIDRAAQEIVIAGASGKRRLGYDHLILATGTRNLRPPIAGVERSCDLRTLRDAEILRARLSQPQRIAVIGGGFIGLEFAAVARKLGHEVSVIEAAPRLMARAVSSWMSDHFAALHRDWGTALHLGEAAVAVQGDGVTLANGTTIPAEFVLLAAGVRPNTELAEAAGLEIENGVKVDACLLSSDPAISALGDCACFPDPRTGRPVRLESVQAATDHARLIAARIAKGESAAYSALPWFWSDQGDRKLQIAGYADPDATEEAVAEGIVARFDAQGLAAVETVNNARVHMKARRLLASGAPVALDDLGEIVAA</sequence>
<proteinExistence type="predicted"/>
<dbReference type="PANTHER" id="PTHR43557:SF2">
    <property type="entry name" value="RIESKE DOMAIN-CONTAINING PROTEIN-RELATED"/>
    <property type="match status" value="1"/>
</dbReference>
<dbReference type="InterPro" id="IPR028202">
    <property type="entry name" value="Reductase_C"/>
</dbReference>
<accession>A0A085TW23</accession>